<dbReference type="InterPro" id="IPR001611">
    <property type="entry name" value="Leu-rich_rpt"/>
</dbReference>
<keyword evidence="3" id="KW-1185">Reference proteome</keyword>
<protein>
    <submittedName>
        <fullName evidence="2">F-box protein skip19</fullName>
    </submittedName>
</protein>
<dbReference type="EMBL" id="JABWDY010035175">
    <property type="protein sequence ID" value="KAF5182149.1"/>
    <property type="molecule type" value="Genomic_DNA"/>
</dbReference>
<dbReference type="AlphaFoldDB" id="A0A7J6VAP5"/>
<proteinExistence type="predicted"/>
<dbReference type="CDD" id="cd22164">
    <property type="entry name" value="F-box_AtSKIP19-like"/>
    <property type="match status" value="1"/>
</dbReference>
<comment type="caution">
    <text evidence="2">The sequence shown here is derived from an EMBL/GenBank/DDBJ whole genome shotgun (WGS) entry which is preliminary data.</text>
</comment>
<evidence type="ECO:0000313" key="2">
    <source>
        <dbReference type="EMBL" id="KAF5182149.1"/>
    </source>
</evidence>
<dbReference type="OrthoDB" id="2095648at2759"/>
<dbReference type="PROSITE" id="PS50181">
    <property type="entry name" value="FBOX"/>
    <property type="match status" value="1"/>
</dbReference>
<dbReference type="InterPro" id="IPR001810">
    <property type="entry name" value="F-box_dom"/>
</dbReference>
<dbReference type="SUPFAM" id="SSF81383">
    <property type="entry name" value="F-box domain"/>
    <property type="match status" value="1"/>
</dbReference>
<dbReference type="PANTHER" id="PTHR38926">
    <property type="entry name" value="F-BOX DOMAIN CONTAINING PROTEIN, EXPRESSED"/>
    <property type="match status" value="1"/>
</dbReference>
<sequence length="272" mass="31370">MNSVTKFAKTSEKNEGEGRNWLQLPRDVMFLIFTKLGAIGILYSAQSVCSSWRNLSKESDLFQFIDFRNPWHFLDGNVIDAKKLSKEAVDRSNGNLIEISLEDIGTDELLDYIVDKSSNSIKCLRLLFCDQVSITGLIEFVRKVPLLEELELCHSPCSGELIEELGRSCLQLKCFKLSCIAFRFMRVESDEEAFAIAEDMTQLRRLQLFGNKLTNNGLEAILDECTHLEYLDLRRCFNIDLRGDLEKKCVERVKTVRFPNDLCDDFEYEFVE</sequence>
<dbReference type="Pfam" id="PF12937">
    <property type="entry name" value="F-box-like"/>
    <property type="match status" value="1"/>
</dbReference>
<gene>
    <name evidence="2" type="ORF">FRX31_028264</name>
</gene>
<dbReference type="Pfam" id="PF13516">
    <property type="entry name" value="LRR_6"/>
    <property type="match status" value="1"/>
</dbReference>
<dbReference type="Gene3D" id="3.80.10.10">
    <property type="entry name" value="Ribonuclease Inhibitor"/>
    <property type="match status" value="2"/>
</dbReference>
<evidence type="ECO:0000259" key="1">
    <source>
        <dbReference type="PROSITE" id="PS50181"/>
    </source>
</evidence>
<dbReference type="Proteomes" id="UP000554482">
    <property type="component" value="Unassembled WGS sequence"/>
</dbReference>
<dbReference type="InterPro" id="IPR036047">
    <property type="entry name" value="F-box-like_dom_sf"/>
</dbReference>
<dbReference type="InterPro" id="IPR032675">
    <property type="entry name" value="LRR_dom_sf"/>
</dbReference>
<reference evidence="2 3" key="1">
    <citation type="submission" date="2020-06" db="EMBL/GenBank/DDBJ databases">
        <title>Transcriptomic and genomic resources for Thalictrum thalictroides and T. hernandezii: Facilitating candidate gene discovery in an emerging model plant lineage.</title>
        <authorList>
            <person name="Arias T."/>
            <person name="Riano-Pachon D.M."/>
            <person name="Di Stilio V.S."/>
        </authorList>
    </citation>
    <scope>NUCLEOTIDE SEQUENCE [LARGE SCALE GENOMIC DNA]</scope>
    <source>
        <strain evidence="3">cv. WT478/WT964</strain>
        <tissue evidence="2">Leaves</tissue>
    </source>
</reference>
<feature type="domain" description="F-box" evidence="1">
    <location>
        <begin position="18"/>
        <end position="65"/>
    </location>
</feature>
<name>A0A7J6VAP5_THATH</name>
<organism evidence="2 3">
    <name type="scientific">Thalictrum thalictroides</name>
    <name type="common">Rue-anemone</name>
    <name type="synonym">Anemone thalictroides</name>
    <dbReference type="NCBI Taxonomy" id="46969"/>
    <lineage>
        <taxon>Eukaryota</taxon>
        <taxon>Viridiplantae</taxon>
        <taxon>Streptophyta</taxon>
        <taxon>Embryophyta</taxon>
        <taxon>Tracheophyta</taxon>
        <taxon>Spermatophyta</taxon>
        <taxon>Magnoliopsida</taxon>
        <taxon>Ranunculales</taxon>
        <taxon>Ranunculaceae</taxon>
        <taxon>Thalictroideae</taxon>
        <taxon>Thalictrum</taxon>
    </lineage>
</organism>
<dbReference type="SUPFAM" id="SSF52047">
    <property type="entry name" value="RNI-like"/>
    <property type="match status" value="1"/>
</dbReference>
<accession>A0A7J6VAP5</accession>
<dbReference type="PANTHER" id="PTHR38926:SF2">
    <property type="entry name" value="F-BOX_LRR-REPEAT PROTEIN 21-RELATED"/>
    <property type="match status" value="1"/>
</dbReference>
<evidence type="ECO:0000313" key="3">
    <source>
        <dbReference type="Proteomes" id="UP000554482"/>
    </source>
</evidence>